<protein>
    <submittedName>
        <fullName evidence="1">Helix-turn-helix domain-containing protein</fullName>
    </submittedName>
</protein>
<dbReference type="EMBL" id="CP087977">
    <property type="protein sequence ID" value="UUZ45149.1"/>
    <property type="molecule type" value="Genomic_DNA"/>
</dbReference>
<name>A0AC61U589_9MICO</name>
<sequence length="59" mass="6527">MATFLGIPVQTIYDWRCKGEGPPALKIGRRLRYKGDRRLRVARPADGGVTRGTARARSG</sequence>
<dbReference type="Proteomes" id="UP001059663">
    <property type="component" value="Chromosome"/>
</dbReference>
<evidence type="ECO:0000313" key="2">
    <source>
        <dbReference type="Proteomes" id="UP001059663"/>
    </source>
</evidence>
<gene>
    <name evidence="1" type="ORF">LP422_02360</name>
</gene>
<evidence type="ECO:0000313" key="1">
    <source>
        <dbReference type="EMBL" id="UUZ45149.1"/>
    </source>
</evidence>
<reference evidence="1" key="1">
    <citation type="submission" date="2021-11" db="EMBL/GenBank/DDBJ databases">
        <title>Study of the species diversity of bacterial strains isolated from a unique natural object - Shulgan-Tash cave (Bashkiria).</title>
        <authorList>
            <person name="Sazanova A.L."/>
            <person name="Chirak E.R."/>
            <person name="Safronova V.I."/>
        </authorList>
    </citation>
    <scope>NUCLEOTIDE SEQUENCE</scope>
    <source>
        <strain evidence="1">P1</strain>
    </source>
</reference>
<organism evidence="1 2">
    <name type="scientific">Janibacter limosus</name>
    <dbReference type="NCBI Taxonomy" id="53458"/>
    <lineage>
        <taxon>Bacteria</taxon>
        <taxon>Bacillati</taxon>
        <taxon>Actinomycetota</taxon>
        <taxon>Actinomycetes</taxon>
        <taxon>Micrococcales</taxon>
        <taxon>Intrasporangiaceae</taxon>
        <taxon>Janibacter</taxon>
    </lineage>
</organism>
<accession>A0AC61U589</accession>
<proteinExistence type="predicted"/>